<dbReference type="VEuPathDB" id="CryptoDB:CHUDEA4_2530"/>
<keyword evidence="1" id="KW-0812">Transmembrane</keyword>
<reference evidence="3 4" key="3">
    <citation type="submission" date="2017-10" db="EMBL/GenBank/DDBJ databases">
        <title>Consistent, comparative and evidence-based genome annotation and re-annotation for the closely-related species, Cryptosporidium parvum, C. hominis and C. tyzzeri.</title>
        <authorList>
            <person name="Baptista R.P."/>
            <person name="Li Y."/>
            <person name="Sateriale A."/>
            <person name="Striepen B."/>
            <person name="Kissinger J.C."/>
        </authorList>
    </citation>
    <scope>NUCLEOTIDE SEQUENCE [LARGE SCALE GENOMIC DNA]</scope>
    <source>
        <strain evidence="3">30976</strain>
    </source>
</reference>
<evidence type="ECO:0000313" key="2">
    <source>
        <dbReference type="EMBL" id="CUV05651.1"/>
    </source>
</evidence>
<dbReference type="EMBL" id="LN877950">
    <property type="protein sequence ID" value="CUV05651.1"/>
    <property type="molecule type" value="Genomic_DNA"/>
</dbReference>
<dbReference type="Proteomes" id="UP000199752">
    <property type="component" value="Chromosome 4"/>
</dbReference>
<accession>A0A0S4TE81</accession>
<dbReference type="VEuPathDB" id="CryptoDB:Chro.40283"/>
<gene>
    <name evidence="2" type="ORF">CHUDEA4_2530</name>
    <name evidence="3" type="ORF">GY17_00001720</name>
</gene>
<dbReference type="VEuPathDB" id="CryptoDB:ChTU502y2012_295g0480"/>
<dbReference type="EMBL" id="JTAI01000020">
    <property type="protein sequence ID" value="PPS96181.1"/>
    <property type="molecule type" value="Genomic_DNA"/>
</dbReference>
<name>A0A0S4TE81_CRYHO</name>
<evidence type="ECO:0000256" key="1">
    <source>
        <dbReference type="SAM" id="Phobius"/>
    </source>
</evidence>
<keyword evidence="1" id="KW-1133">Transmembrane helix</keyword>
<keyword evidence="4" id="KW-1185">Reference proteome</keyword>
<dbReference type="VEuPathDB" id="CryptoDB:GY17_00001720"/>
<feature type="transmembrane region" description="Helical" evidence="1">
    <location>
        <begin position="175"/>
        <end position="195"/>
    </location>
</feature>
<dbReference type="Proteomes" id="UP001429100">
    <property type="component" value="Unassembled WGS sequence"/>
</dbReference>
<keyword evidence="1" id="KW-0472">Membrane</keyword>
<evidence type="ECO:0000313" key="4">
    <source>
        <dbReference type="Proteomes" id="UP001429100"/>
    </source>
</evidence>
<evidence type="ECO:0000313" key="3">
    <source>
        <dbReference type="EMBL" id="PPS96181.1"/>
    </source>
</evidence>
<organism evidence="2">
    <name type="scientific">Cryptosporidium hominis</name>
    <dbReference type="NCBI Taxonomy" id="237895"/>
    <lineage>
        <taxon>Eukaryota</taxon>
        <taxon>Sar</taxon>
        <taxon>Alveolata</taxon>
        <taxon>Apicomplexa</taxon>
        <taxon>Conoidasida</taxon>
        <taxon>Coccidia</taxon>
        <taxon>Eucoccidiorida</taxon>
        <taxon>Eimeriorina</taxon>
        <taxon>Cryptosporidiidae</taxon>
        <taxon>Cryptosporidium</taxon>
    </lineage>
</organism>
<proteinExistence type="predicted"/>
<sequence>MSNIGNEENHIFSIIEIFIKKNHKQYVFNSIRINSLVRVFNGVTPEILLNLLKNAGKNTEEGDSKIYASSNTTDVQKVLCFISKDIVTVKFHNTPDITLARYFFEFDECHIILCNCCYKESYNLNTFDLIFYIQNQEFGRSNENHNSKMTLISGSSRKSFTNKCMVPFGSVLTNYGTIYVIYSLFAWLVYILMAIKRYLSTKVSEEEIEKLFIKNYISNLDIQTCKKGNI</sequence>
<dbReference type="AlphaFoldDB" id="A0A0S4TE81"/>
<protein>
    <submittedName>
        <fullName evidence="2">Uncharacterized protein</fullName>
    </submittedName>
</protein>
<reference evidence="3 4" key="1">
    <citation type="submission" date="2014-11" db="EMBL/GenBank/DDBJ databases">
        <title>Comparative genomic analysis of Cryptosporidium hominis reveals occurrence of genetic recombination in virulent subtypes.</title>
        <authorList>
            <person name="Guo Y."/>
            <person name="Tang K."/>
            <person name="Frace M."/>
            <person name="Li N."/>
            <person name="Roellig D.M."/>
            <person name="Sammons S."/>
            <person name="Knipe K."/>
            <person name="Rowe L."/>
            <person name="Feng Y."/>
            <person name="Xiao L."/>
        </authorList>
    </citation>
    <scope>NUCLEOTIDE SEQUENCE [LARGE SCALE GENOMIC DNA]</scope>
    <source>
        <strain evidence="3">30976</strain>
    </source>
</reference>
<reference evidence="2" key="2">
    <citation type="submission" date="2015-08" db="EMBL/GenBank/DDBJ databases">
        <authorList>
            <person name="Babu N.S."/>
            <person name="Beckwith C.J."/>
            <person name="Beseler K.G."/>
            <person name="Brison A."/>
            <person name="Carone J.V."/>
            <person name="Caskin T.P."/>
            <person name="Diamond M."/>
            <person name="Durham M.E."/>
            <person name="Foxe J.M."/>
            <person name="Go M."/>
            <person name="Henderson B.A."/>
            <person name="Jones I.B."/>
            <person name="McGettigan J.A."/>
            <person name="Micheletti S.J."/>
            <person name="Nasrallah M.E."/>
            <person name="Ortiz D."/>
            <person name="Piller C.R."/>
            <person name="Privatt S.R."/>
            <person name="Schneider S.L."/>
            <person name="Sharp S."/>
            <person name="Smith T.C."/>
            <person name="Stanton J.D."/>
            <person name="Ullery H.E."/>
            <person name="Wilson R.J."/>
            <person name="Serrano M.G."/>
            <person name="Buck G."/>
            <person name="Lee V."/>
            <person name="Wang Y."/>
            <person name="Carvalho R."/>
            <person name="Voegtly L."/>
            <person name="Shi R."/>
            <person name="Duckworth R."/>
            <person name="Johnson A."/>
            <person name="Loviza R."/>
            <person name="Walstead R."/>
            <person name="Shah Z."/>
            <person name="Kiflezghi M."/>
            <person name="Wade K."/>
            <person name="Ball S.L."/>
            <person name="Bradley K.W."/>
            <person name="Asai D.J."/>
            <person name="Bowman C.A."/>
            <person name="Russell D.A."/>
            <person name="Pope W.H."/>
            <person name="Jacobs-Sera D."/>
            <person name="Hendrix R.W."/>
            <person name="Hatfull G.F."/>
        </authorList>
    </citation>
    <scope>NUCLEOTIDE SEQUENCE [LARGE SCALE GENOMIC DNA]</scope>
</reference>
<dbReference type="OrthoDB" id="337418at2759"/>